<accession>A0A2R5GU97</accession>
<gene>
    <name evidence="3" type="ORF">FCC1311_103592</name>
</gene>
<dbReference type="Proteomes" id="UP000241890">
    <property type="component" value="Unassembled WGS sequence"/>
</dbReference>
<protein>
    <submittedName>
        <fullName evidence="3">Uncharacterized protein</fullName>
    </submittedName>
</protein>
<feature type="region of interest" description="Disordered" evidence="1">
    <location>
        <begin position="58"/>
        <end position="79"/>
    </location>
</feature>
<evidence type="ECO:0000256" key="2">
    <source>
        <dbReference type="SAM" id="Phobius"/>
    </source>
</evidence>
<dbReference type="PANTHER" id="PTHR34286">
    <property type="entry name" value="TRANSMEMBRANE PROTEIN"/>
    <property type="match status" value="1"/>
</dbReference>
<dbReference type="PANTHER" id="PTHR34286:SF1">
    <property type="entry name" value="TRANSMEMBRANE PROTEIN"/>
    <property type="match status" value="1"/>
</dbReference>
<keyword evidence="2" id="KW-0812">Transmembrane</keyword>
<evidence type="ECO:0000256" key="1">
    <source>
        <dbReference type="SAM" id="MobiDB-lite"/>
    </source>
</evidence>
<organism evidence="3 4">
    <name type="scientific">Hondaea fermentalgiana</name>
    <dbReference type="NCBI Taxonomy" id="2315210"/>
    <lineage>
        <taxon>Eukaryota</taxon>
        <taxon>Sar</taxon>
        <taxon>Stramenopiles</taxon>
        <taxon>Bigyra</taxon>
        <taxon>Labyrinthulomycetes</taxon>
        <taxon>Thraustochytrida</taxon>
        <taxon>Thraustochytriidae</taxon>
        <taxon>Hondaea</taxon>
    </lineage>
</organism>
<evidence type="ECO:0000313" key="4">
    <source>
        <dbReference type="Proteomes" id="UP000241890"/>
    </source>
</evidence>
<dbReference type="InParanoid" id="A0A2R5GU97"/>
<evidence type="ECO:0000313" key="3">
    <source>
        <dbReference type="EMBL" id="GBG34135.1"/>
    </source>
</evidence>
<dbReference type="EMBL" id="BEYU01000181">
    <property type="protein sequence ID" value="GBG34135.1"/>
    <property type="molecule type" value="Genomic_DNA"/>
</dbReference>
<proteinExistence type="predicted"/>
<feature type="transmembrane region" description="Helical" evidence="2">
    <location>
        <begin position="31"/>
        <end position="49"/>
    </location>
</feature>
<reference evidence="3 4" key="1">
    <citation type="submission" date="2017-12" db="EMBL/GenBank/DDBJ databases">
        <title>Sequencing, de novo assembly and annotation of complete genome of a new Thraustochytrid species, strain FCC1311.</title>
        <authorList>
            <person name="Sedici K."/>
            <person name="Godart F."/>
            <person name="Aiese Cigliano R."/>
            <person name="Sanseverino W."/>
            <person name="Barakat M."/>
            <person name="Ortet P."/>
            <person name="Marechal E."/>
            <person name="Cagnac O."/>
            <person name="Amato A."/>
        </authorList>
    </citation>
    <scope>NUCLEOTIDE SEQUENCE [LARGE SCALE GENOMIC DNA]</scope>
</reference>
<keyword evidence="2" id="KW-1133">Transmembrane helix</keyword>
<keyword evidence="4" id="KW-1185">Reference proteome</keyword>
<sequence>MGGGPQYAHPKYVWSPAGGWWGDNVHWKRNTTIALTTMLLLGVTGAYFAQADMREFDRSPDATPQRRWAKRGVDPRTLE</sequence>
<name>A0A2R5GU97_9STRA</name>
<comment type="caution">
    <text evidence="3">The sequence shown here is derived from an EMBL/GenBank/DDBJ whole genome shotgun (WGS) entry which is preliminary data.</text>
</comment>
<keyword evidence="2" id="KW-0472">Membrane</keyword>
<dbReference type="AlphaFoldDB" id="A0A2R5GU97"/>
<dbReference type="OrthoDB" id="191492at2759"/>